<feature type="compositionally biased region" description="Low complexity" evidence="1">
    <location>
        <begin position="41"/>
        <end position="56"/>
    </location>
</feature>
<accession>A0A7S0S0Y6</accession>
<protein>
    <submittedName>
        <fullName evidence="2">Uncharacterized protein</fullName>
    </submittedName>
</protein>
<organism evidence="2">
    <name type="scientific">Chlamydomonas leiostraca</name>
    <dbReference type="NCBI Taxonomy" id="1034604"/>
    <lineage>
        <taxon>Eukaryota</taxon>
        <taxon>Viridiplantae</taxon>
        <taxon>Chlorophyta</taxon>
        <taxon>core chlorophytes</taxon>
        <taxon>Chlorophyceae</taxon>
        <taxon>CS clade</taxon>
        <taxon>Chlamydomonadales</taxon>
        <taxon>Chlamydomonadaceae</taxon>
        <taxon>Chlamydomonas</taxon>
    </lineage>
</organism>
<feature type="compositionally biased region" description="Low complexity" evidence="1">
    <location>
        <begin position="99"/>
        <end position="113"/>
    </location>
</feature>
<dbReference type="AlphaFoldDB" id="A0A7S0S0Y6"/>
<name>A0A7S0S0Y6_9CHLO</name>
<proteinExistence type="predicted"/>
<gene>
    <name evidence="2" type="ORF">CLEI1391_LOCUS17160</name>
</gene>
<evidence type="ECO:0000313" key="2">
    <source>
        <dbReference type="EMBL" id="CAD8692977.1"/>
    </source>
</evidence>
<evidence type="ECO:0000256" key="1">
    <source>
        <dbReference type="SAM" id="MobiDB-lite"/>
    </source>
</evidence>
<reference evidence="2" key="1">
    <citation type="submission" date="2021-01" db="EMBL/GenBank/DDBJ databases">
        <authorList>
            <person name="Corre E."/>
            <person name="Pelletier E."/>
            <person name="Niang G."/>
            <person name="Scheremetjew M."/>
            <person name="Finn R."/>
            <person name="Kale V."/>
            <person name="Holt S."/>
            <person name="Cochrane G."/>
            <person name="Meng A."/>
            <person name="Brown T."/>
            <person name="Cohen L."/>
        </authorList>
    </citation>
    <scope>NUCLEOTIDE SEQUENCE</scope>
    <source>
        <strain evidence="2">SAG 11-49</strain>
    </source>
</reference>
<sequence length="113" mass="10985">MPLLQGPTLARSTSSNDGSRGAAGAGAGAKPKWAAISPQASTGFSLRRSTSSSSSSAANAGGAQPRVPPALRGQVPAFNVIHHQVMSKAGDRPGPPAANPTATVATDAAGAVS</sequence>
<feature type="region of interest" description="Disordered" evidence="1">
    <location>
        <begin position="1"/>
        <end position="113"/>
    </location>
</feature>
<dbReference type="EMBL" id="HBFB01030670">
    <property type="protein sequence ID" value="CAD8692977.1"/>
    <property type="molecule type" value="Transcribed_RNA"/>
</dbReference>